<dbReference type="EMBL" id="FTMH01000010">
    <property type="protein sequence ID" value="SIQ27519.1"/>
    <property type="molecule type" value="Genomic_DNA"/>
</dbReference>
<name>A0A9X8R3V8_9CORY</name>
<organism evidence="1 2">
    <name type="scientific">Corynebacterium afermentans</name>
    <dbReference type="NCBI Taxonomy" id="38286"/>
    <lineage>
        <taxon>Bacteria</taxon>
        <taxon>Bacillati</taxon>
        <taxon>Actinomycetota</taxon>
        <taxon>Actinomycetes</taxon>
        <taxon>Mycobacteriales</taxon>
        <taxon>Corynebacteriaceae</taxon>
        <taxon>Corynebacterium</taxon>
    </lineage>
</organism>
<feature type="non-terminal residue" evidence="1">
    <location>
        <position position="1"/>
    </location>
</feature>
<comment type="caution">
    <text evidence="1">The sequence shown here is derived from an EMBL/GenBank/DDBJ whole genome shotgun (WGS) entry which is preliminary data.</text>
</comment>
<sequence length="69" mass="7717">HHINAWRYGGMTNMDNLAELCPFHNGVNADNRHGPFGYIDNPNARIHWVAPNGTKVPMTTPGAMELLFD</sequence>
<protein>
    <recommendedName>
        <fullName evidence="3">HNH endonuclease</fullName>
    </recommendedName>
</protein>
<evidence type="ECO:0000313" key="1">
    <source>
        <dbReference type="EMBL" id="SIQ27519.1"/>
    </source>
</evidence>
<evidence type="ECO:0008006" key="3">
    <source>
        <dbReference type="Google" id="ProtNLM"/>
    </source>
</evidence>
<accession>A0A9X8R3V8</accession>
<dbReference type="RefSeq" id="WP_200803049.1">
    <property type="nucleotide sequence ID" value="NZ_FTMH01000010.1"/>
</dbReference>
<proteinExistence type="predicted"/>
<reference evidence="1 2" key="1">
    <citation type="submission" date="2017-01" db="EMBL/GenBank/DDBJ databases">
        <authorList>
            <person name="Varghese N."/>
            <person name="Submissions S."/>
        </authorList>
    </citation>
    <scope>NUCLEOTIDE SEQUENCE [LARGE SCALE GENOMIC DNA]</scope>
    <source>
        <strain evidence="1 2">DSM 44280</strain>
    </source>
</reference>
<dbReference type="CDD" id="cd00085">
    <property type="entry name" value="HNHc"/>
    <property type="match status" value="1"/>
</dbReference>
<keyword evidence="2" id="KW-1185">Reference proteome</keyword>
<dbReference type="InterPro" id="IPR003615">
    <property type="entry name" value="HNH_nuc"/>
</dbReference>
<dbReference type="Proteomes" id="UP000185547">
    <property type="component" value="Unassembled WGS sequence"/>
</dbReference>
<evidence type="ECO:0000313" key="2">
    <source>
        <dbReference type="Proteomes" id="UP000185547"/>
    </source>
</evidence>
<dbReference type="AlphaFoldDB" id="A0A9X8R3V8"/>
<gene>
    <name evidence="1" type="ORF">SAMN05421802_1101</name>
</gene>